<dbReference type="InterPro" id="IPR004345">
    <property type="entry name" value="TB2_DP1_HVA22"/>
</dbReference>
<comment type="caution">
    <text evidence="7">The sequence shown here is derived from an EMBL/GenBank/DDBJ whole genome shotgun (WGS) entry which is preliminary data.</text>
</comment>
<proteinExistence type="inferred from homology"/>
<protein>
    <recommendedName>
        <fullName evidence="9">HVA22-like protein</fullName>
    </recommendedName>
</protein>
<gene>
    <name evidence="7" type="ORF">ACHHYP_17308</name>
</gene>
<evidence type="ECO:0000256" key="5">
    <source>
        <dbReference type="ARBA" id="ARBA00023136"/>
    </source>
</evidence>
<evidence type="ECO:0000256" key="3">
    <source>
        <dbReference type="ARBA" id="ARBA00022692"/>
    </source>
</evidence>
<organism evidence="7 8">
    <name type="scientific">Achlya hypogyna</name>
    <name type="common">Oomycete</name>
    <name type="synonym">Protoachlya hypogyna</name>
    <dbReference type="NCBI Taxonomy" id="1202772"/>
    <lineage>
        <taxon>Eukaryota</taxon>
        <taxon>Sar</taxon>
        <taxon>Stramenopiles</taxon>
        <taxon>Oomycota</taxon>
        <taxon>Saprolegniomycetes</taxon>
        <taxon>Saprolegniales</taxon>
        <taxon>Achlyaceae</taxon>
        <taxon>Achlya</taxon>
    </lineage>
</organism>
<dbReference type="GO" id="GO:0016020">
    <property type="term" value="C:membrane"/>
    <property type="evidence" value="ECO:0007669"/>
    <property type="project" value="UniProtKB-SubCell"/>
</dbReference>
<dbReference type="PANTHER" id="PTHR12300:SF161">
    <property type="entry name" value="RECEPTOR EXPRESSION-ENHANCING PROTEIN"/>
    <property type="match status" value="1"/>
</dbReference>
<name>A0A1V9ZDJ4_ACHHY</name>
<evidence type="ECO:0000256" key="1">
    <source>
        <dbReference type="ARBA" id="ARBA00004141"/>
    </source>
</evidence>
<dbReference type="OrthoDB" id="10009287at2759"/>
<evidence type="ECO:0000313" key="7">
    <source>
        <dbReference type="EMBL" id="OQR96017.1"/>
    </source>
</evidence>
<evidence type="ECO:0000313" key="8">
    <source>
        <dbReference type="Proteomes" id="UP000243579"/>
    </source>
</evidence>
<comment type="subcellular location">
    <subcellularLocation>
        <location evidence="1 6">Membrane</location>
        <topology evidence="1 6">Multi-pass membrane protein</topology>
    </subcellularLocation>
</comment>
<keyword evidence="5" id="KW-0472">Membrane</keyword>
<keyword evidence="4" id="KW-1133">Transmembrane helix</keyword>
<sequence>MGSIISRPVVTSVGVLYPAYASYKALETPAKDDDKQWLTYWVVFSITSSAEEIAERVVSYLPGYYVLKCIFLVWLMLPKTRGAIYVYERFLQPLLKKYEPLLDTKLAELKAFVDASLADLKANGASYIKQGITISIEKAMEVQERAANSPLKAKVADHISQARSKTLKMASDGVSKMQSQLSGRKVYDADTVADTSSEDMTVPR</sequence>
<evidence type="ECO:0000256" key="2">
    <source>
        <dbReference type="ARBA" id="ARBA00008573"/>
    </source>
</evidence>
<dbReference type="Proteomes" id="UP000243579">
    <property type="component" value="Unassembled WGS sequence"/>
</dbReference>
<dbReference type="EMBL" id="JNBR01000157">
    <property type="protein sequence ID" value="OQR96017.1"/>
    <property type="molecule type" value="Genomic_DNA"/>
</dbReference>
<keyword evidence="8" id="KW-1185">Reference proteome</keyword>
<accession>A0A1V9ZDJ4</accession>
<dbReference type="PANTHER" id="PTHR12300">
    <property type="entry name" value="HVA22-LIKE PROTEINS"/>
    <property type="match status" value="1"/>
</dbReference>
<dbReference type="Pfam" id="PF03134">
    <property type="entry name" value="TB2_DP1_HVA22"/>
    <property type="match status" value="1"/>
</dbReference>
<dbReference type="AlphaFoldDB" id="A0A1V9ZDJ4"/>
<evidence type="ECO:0000256" key="4">
    <source>
        <dbReference type="ARBA" id="ARBA00022989"/>
    </source>
</evidence>
<comment type="similarity">
    <text evidence="2 6">Belongs to the DP1 family.</text>
</comment>
<evidence type="ECO:0000256" key="6">
    <source>
        <dbReference type="RuleBase" id="RU362006"/>
    </source>
</evidence>
<evidence type="ECO:0008006" key="9">
    <source>
        <dbReference type="Google" id="ProtNLM"/>
    </source>
</evidence>
<reference evidence="7 8" key="1">
    <citation type="journal article" date="2014" name="Genome Biol. Evol.">
        <title>The secreted proteins of Achlya hypogyna and Thraustotheca clavata identify the ancestral oomycete secretome and reveal gene acquisitions by horizontal gene transfer.</title>
        <authorList>
            <person name="Misner I."/>
            <person name="Blouin N."/>
            <person name="Leonard G."/>
            <person name="Richards T.A."/>
            <person name="Lane C.E."/>
        </authorList>
    </citation>
    <scope>NUCLEOTIDE SEQUENCE [LARGE SCALE GENOMIC DNA]</scope>
    <source>
        <strain evidence="7 8">ATCC 48635</strain>
    </source>
</reference>
<keyword evidence="3" id="KW-0812">Transmembrane</keyword>